<sequence length="133" mass="14905">MKYILDTNICIYLIKKKPVAVLNRLSKIKINEAGISAITLSELEYGAAKSSYPDKNRVALLEFASFFAIYDFDASAASEYGIIRADLERKGKVIGAMDMLIAAQARCLNLILVTNNEKEFKRIPGLKIENWVK</sequence>
<dbReference type="AlphaFoldDB" id="A0A0W8FUE5"/>
<dbReference type="InterPro" id="IPR029060">
    <property type="entry name" value="PIN-like_dom_sf"/>
</dbReference>
<keyword evidence="6" id="KW-0460">Magnesium</keyword>
<accession>A0A0W8FUE5</accession>
<dbReference type="Gene3D" id="3.40.50.1010">
    <property type="entry name" value="5'-nuclease"/>
    <property type="match status" value="1"/>
</dbReference>
<evidence type="ECO:0000313" key="9">
    <source>
        <dbReference type="EMBL" id="KUG24525.1"/>
    </source>
</evidence>
<comment type="cofactor">
    <cofactor evidence="1">
        <name>Mg(2+)</name>
        <dbReference type="ChEBI" id="CHEBI:18420"/>
    </cofactor>
</comment>
<comment type="caution">
    <text evidence="9">The sequence shown here is derived from an EMBL/GenBank/DDBJ whole genome shotgun (WGS) entry which is preliminary data.</text>
</comment>
<evidence type="ECO:0000256" key="3">
    <source>
        <dbReference type="ARBA" id="ARBA00022722"/>
    </source>
</evidence>
<dbReference type="InterPro" id="IPR022907">
    <property type="entry name" value="VapC_family"/>
</dbReference>
<evidence type="ECO:0000256" key="1">
    <source>
        <dbReference type="ARBA" id="ARBA00001946"/>
    </source>
</evidence>
<evidence type="ECO:0000256" key="2">
    <source>
        <dbReference type="ARBA" id="ARBA00022649"/>
    </source>
</evidence>
<dbReference type="PANTHER" id="PTHR33653:SF1">
    <property type="entry name" value="RIBONUCLEASE VAPC2"/>
    <property type="match status" value="1"/>
</dbReference>
<reference evidence="9" key="1">
    <citation type="journal article" date="2015" name="Proc. Natl. Acad. Sci. U.S.A.">
        <title>Networks of energetic and metabolic interactions define dynamics in microbial communities.</title>
        <authorList>
            <person name="Embree M."/>
            <person name="Liu J.K."/>
            <person name="Al-Bassam M.M."/>
            <person name="Zengler K."/>
        </authorList>
    </citation>
    <scope>NUCLEOTIDE SEQUENCE</scope>
</reference>
<keyword evidence="3" id="KW-0540">Nuclease</keyword>
<proteinExistence type="inferred from homology"/>
<evidence type="ECO:0000256" key="4">
    <source>
        <dbReference type="ARBA" id="ARBA00022723"/>
    </source>
</evidence>
<dbReference type="InterPro" id="IPR050556">
    <property type="entry name" value="Type_II_TA_system_RNase"/>
</dbReference>
<feature type="domain" description="PIN" evidence="8">
    <location>
        <begin position="3"/>
        <end position="125"/>
    </location>
</feature>
<gene>
    <name evidence="9" type="ORF">ASZ90_005637</name>
</gene>
<dbReference type="GO" id="GO:0046872">
    <property type="term" value="F:metal ion binding"/>
    <property type="evidence" value="ECO:0007669"/>
    <property type="project" value="UniProtKB-KW"/>
</dbReference>
<dbReference type="EMBL" id="LNQE01000844">
    <property type="protein sequence ID" value="KUG24525.1"/>
    <property type="molecule type" value="Genomic_DNA"/>
</dbReference>
<dbReference type="InterPro" id="IPR002716">
    <property type="entry name" value="PIN_dom"/>
</dbReference>
<comment type="similarity">
    <text evidence="7">Belongs to the PINc/VapC protein family.</text>
</comment>
<evidence type="ECO:0000259" key="8">
    <source>
        <dbReference type="Pfam" id="PF01850"/>
    </source>
</evidence>
<keyword evidence="4" id="KW-0479">Metal-binding</keyword>
<dbReference type="GO" id="GO:0016787">
    <property type="term" value="F:hydrolase activity"/>
    <property type="evidence" value="ECO:0007669"/>
    <property type="project" value="UniProtKB-KW"/>
</dbReference>
<dbReference type="SUPFAM" id="SSF88723">
    <property type="entry name" value="PIN domain-like"/>
    <property type="match status" value="1"/>
</dbReference>
<dbReference type="Pfam" id="PF01850">
    <property type="entry name" value="PIN"/>
    <property type="match status" value="1"/>
</dbReference>
<name>A0A0W8FUE5_9ZZZZ</name>
<dbReference type="GO" id="GO:0004540">
    <property type="term" value="F:RNA nuclease activity"/>
    <property type="evidence" value="ECO:0007669"/>
    <property type="project" value="InterPro"/>
</dbReference>
<evidence type="ECO:0000256" key="5">
    <source>
        <dbReference type="ARBA" id="ARBA00022801"/>
    </source>
</evidence>
<dbReference type="CDD" id="cd09881">
    <property type="entry name" value="PIN_VapC4-5_FitB-like"/>
    <property type="match status" value="1"/>
</dbReference>
<evidence type="ECO:0000256" key="6">
    <source>
        <dbReference type="ARBA" id="ARBA00022842"/>
    </source>
</evidence>
<organism evidence="9">
    <name type="scientific">hydrocarbon metagenome</name>
    <dbReference type="NCBI Taxonomy" id="938273"/>
    <lineage>
        <taxon>unclassified sequences</taxon>
        <taxon>metagenomes</taxon>
        <taxon>ecological metagenomes</taxon>
    </lineage>
</organism>
<evidence type="ECO:0000256" key="7">
    <source>
        <dbReference type="ARBA" id="ARBA00038093"/>
    </source>
</evidence>
<keyword evidence="5" id="KW-0378">Hydrolase</keyword>
<protein>
    <submittedName>
        <fullName evidence="9">Vapc toxin protein</fullName>
    </submittedName>
</protein>
<dbReference type="PANTHER" id="PTHR33653">
    <property type="entry name" value="RIBONUCLEASE VAPC2"/>
    <property type="match status" value="1"/>
</dbReference>
<keyword evidence="2" id="KW-1277">Toxin-antitoxin system</keyword>
<dbReference type="HAMAP" id="MF_00265">
    <property type="entry name" value="VapC_Nob1"/>
    <property type="match status" value="1"/>
</dbReference>